<feature type="coiled-coil region" evidence="9">
    <location>
        <begin position="146"/>
        <end position="173"/>
    </location>
</feature>
<dbReference type="InterPro" id="IPR000014">
    <property type="entry name" value="PAS"/>
</dbReference>
<dbReference type="GO" id="GO:0005524">
    <property type="term" value="F:ATP binding"/>
    <property type="evidence" value="ECO:0007669"/>
    <property type="project" value="UniProtKB-KW"/>
</dbReference>
<evidence type="ECO:0000256" key="5">
    <source>
        <dbReference type="ARBA" id="ARBA00022679"/>
    </source>
</evidence>
<dbReference type="Proteomes" id="UP000190135">
    <property type="component" value="Unassembled WGS sequence"/>
</dbReference>
<evidence type="ECO:0000256" key="1">
    <source>
        <dbReference type="ARBA" id="ARBA00000085"/>
    </source>
</evidence>
<evidence type="ECO:0000256" key="8">
    <source>
        <dbReference type="ARBA" id="ARBA00022840"/>
    </source>
</evidence>
<keyword evidence="9" id="KW-0175">Coiled coil</keyword>
<proteinExistence type="predicted"/>
<dbReference type="GO" id="GO:0004673">
    <property type="term" value="F:protein histidine kinase activity"/>
    <property type="evidence" value="ECO:0007669"/>
    <property type="project" value="UniProtKB-EC"/>
</dbReference>
<dbReference type="Pfam" id="PF08448">
    <property type="entry name" value="PAS_4"/>
    <property type="match status" value="1"/>
</dbReference>
<dbReference type="STRING" id="1365950.SAMN05428963_110106"/>
<reference evidence="11 12" key="1">
    <citation type="submission" date="2017-02" db="EMBL/GenBank/DDBJ databases">
        <authorList>
            <person name="Peterson S.W."/>
        </authorList>
    </citation>
    <scope>NUCLEOTIDE SEQUENCE [LARGE SCALE GENOMIC DNA]</scope>
    <source>
        <strain evidence="11 12">USBA 369</strain>
    </source>
</reference>
<name>A0A1T4SFD4_9HYPH</name>
<evidence type="ECO:0000256" key="2">
    <source>
        <dbReference type="ARBA" id="ARBA00012438"/>
    </source>
</evidence>
<dbReference type="SMART" id="SM00911">
    <property type="entry name" value="HWE_HK"/>
    <property type="match status" value="1"/>
</dbReference>
<evidence type="ECO:0000256" key="9">
    <source>
        <dbReference type="SAM" id="Coils"/>
    </source>
</evidence>
<dbReference type="CDD" id="cd00130">
    <property type="entry name" value="PAS"/>
    <property type="match status" value="1"/>
</dbReference>
<evidence type="ECO:0000256" key="3">
    <source>
        <dbReference type="ARBA" id="ARBA00021740"/>
    </source>
</evidence>
<evidence type="ECO:0000256" key="7">
    <source>
        <dbReference type="ARBA" id="ARBA00022777"/>
    </source>
</evidence>
<keyword evidence="5" id="KW-0808">Transferase</keyword>
<feature type="domain" description="Signal transduction histidine kinase HWE region" evidence="10">
    <location>
        <begin position="176"/>
        <end position="257"/>
    </location>
</feature>
<sequence length="368" mass="40835">MGAEIRAFDWTTTPLGPISTWPKWLRTTVANLVECGHPIAFWVGPELTTIFNDGFGPILGKRAATALGKPLADVWFDVMDDIRPMVEQAMAGTPVWKEDLPLTMTRNGYPEETWWTFSYSPVRDDEGRIMGFLDTVTETTQSVLARRQIVETNEKLKREVELQQEARRQQRVLQRELSHRMKNTLSMVQAVVSQSLRNAPDPKVAAELAYARITALARAQDVLTSTSWAASDVEMITRASIEPYHDRDERFEVAGPSVELEAQRSLGLALAIHELATNSVKYGALSVEMGAVKIDWNIFGENGFSFSWREVGGPPVEAPSRRGFGSRLTERVVPAYFEGTAALDYAPAGLTYTLSGTLGAGRPSRAED</sequence>
<dbReference type="OrthoDB" id="341208at2"/>
<dbReference type="AlphaFoldDB" id="A0A1T4SFD4"/>
<keyword evidence="12" id="KW-1185">Reference proteome</keyword>
<keyword evidence="4" id="KW-0597">Phosphoprotein</keyword>
<keyword evidence="8" id="KW-0067">ATP-binding</keyword>
<dbReference type="EC" id="2.7.13.3" evidence="2"/>
<dbReference type="Pfam" id="PF07536">
    <property type="entry name" value="HWE_HK"/>
    <property type="match status" value="1"/>
</dbReference>
<dbReference type="Gene3D" id="3.30.450.20">
    <property type="entry name" value="PAS domain"/>
    <property type="match status" value="1"/>
</dbReference>
<organism evidence="11 12">
    <name type="scientific">Consotaella salsifontis</name>
    <dbReference type="NCBI Taxonomy" id="1365950"/>
    <lineage>
        <taxon>Bacteria</taxon>
        <taxon>Pseudomonadati</taxon>
        <taxon>Pseudomonadota</taxon>
        <taxon>Alphaproteobacteria</taxon>
        <taxon>Hyphomicrobiales</taxon>
        <taxon>Aurantimonadaceae</taxon>
        <taxon>Consotaella</taxon>
    </lineage>
</organism>
<dbReference type="InterPro" id="IPR035965">
    <property type="entry name" value="PAS-like_dom_sf"/>
</dbReference>
<dbReference type="InterPro" id="IPR013656">
    <property type="entry name" value="PAS_4"/>
</dbReference>
<dbReference type="RefSeq" id="WP_116002752.1">
    <property type="nucleotide sequence ID" value="NZ_FUXL01000010.1"/>
</dbReference>
<accession>A0A1T4SFD4</accession>
<gene>
    <name evidence="11" type="ORF">SAMN05428963_110106</name>
</gene>
<evidence type="ECO:0000259" key="10">
    <source>
        <dbReference type="SMART" id="SM00911"/>
    </source>
</evidence>
<dbReference type="PANTHER" id="PTHR41523">
    <property type="entry name" value="TWO-COMPONENT SYSTEM SENSOR PROTEIN"/>
    <property type="match status" value="1"/>
</dbReference>
<dbReference type="SUPFAM" id="SSF55785">
    <property type="entry name" value="PYP-like sensor domain (PAS domain)"/>
    <property type="match status" value="1"/>
</dbReference>
<dbReference type="InterPro" id="IPR011102">
    <property type="entry name" value="Sig_transdc_His_kinase_HWE"/>
</dbReference>
<dbReference type="EMBL" id="FUXL01000010">
    <property type="protein sequence ID" value="SKA26638.1"/>
    <property type="molecule type" value="Genomic_DNA"/>
</dbReference>
<protein>
    <recommendedName>
        <fullName evidence="3">Blue-light-activated histidine kinase</fullName>
        <ecNumber evidence="2">2.7.13.3</ecNumber>
    </recommendedName>
</protein>
<evidence type="ECO:0000313" key="11">
    <source>
        <dbReference type="EMBL" id="SKA26638.1"/>
    </source>
</evidence>
<evidence type="ECO:0000256" key="6">
    <source>
        <dbReference type="ARBA" id="ARBA00022741"/>
    </source>
</evidence>
<keyword evidence="6" id="KW-0547">Nucleotide-binding</keyword>
<keyword evidence="7 11" id="KW-0418">Kinase</keyword>
<dbReference type="PANTHER" id="PTHR41523:SF7">
    <property type="entry name" value="HISTIDINE KINASE"/>
    <property type="match status" value="1"/>
</dbReference>
<comment type="catalytic activity">
    <reaction evidence="1">
        <text>ATP + protein L-histidine = ADP + protein N-phospho-L-histidine.</text>
        <dbReference type="EC" id="2.7.13.3"/>
    </reaction>
</comment>
<evidence type="ECO:0000313" key="12">
    <source>
        <dbReference type="Proteomes" id="UP000190135"/>
    </source>
</evidence>
<evidence type="ECO:0000256" key="4">
    <source>
        <dbReference type="ARBA" id="ARBA00022553"/>
    </source>
</evidence>